<organism evidence="2 3">
    <name type="scientific">Tanacetum coccineum</name>
    <dbReference type="NCBI Taxonomy" id="301880"/>
    <lineage>
        <taxon>Eukaryota</taxon>
        <taxon>Viridiplantae</taxon>
        <taxon>Streptophyta</taxon>
        <taxon>Embryophyta</taxon>
        <taxon>Tracheophyta</taxon>
        <taxon>Spermatophyta</taxon>
        <taxon>Magnoliopsida</taxon>
        <taxon>eudicotyledons</taxon>
        <taxon>Gunneridae</taxon>
        <taxon>Pentapetalae</taxon>
        <taxon>asterids</taxon>
        <taxon>campanulids</taxon>
        <taxon>Asterales</taxon>
        <taxon>Asteraceae</taxon>
        <taxon>Asteroideae</taxon>
        <taxon>Anthemideae</taxon>
        <taxon>Anthemidinae</taxon>
        <taxon>Tanacetum</taxon>
    </lineage>
</organism>
<protein>
    <submittedName>
        <fullName evidence="2">Uncharacterized protein</fullName>
    </submittedName>
</protein>
<sequence length="355" mass="41532">TTATTTTLPLPPPPQQQSTTDPELANRVSTLEKICANFKKKNKLQDKTTQALSSRVYTLENHDLYSKIEKYVNEAVKESFHNALQAPIRERFRDLSEFEMKEILRDRMFKCGSYRSHPEHTTLYEVLEASMDRENREEFNEEMAKSRKRKRDDQDPPPPPPKDSDRSKNKKHDSDASASKQPPVQKSSAWKTSDTRGAPSSSSNKSLPLRGPPGHVIIQTQYFFNKDLEYLVSGDKERRNALSISKLKAAYYPDFRFKELVPLLWIESERDYDISSAYGISHWWFKRKEFYITRYSAPSNRSAVRSHMKILSVVSLKTFSRYGYTYLKEIFLRRADYKEYKILKADFKNRHPNDF</sequence>
<accession>A0ABQ5I018</accession>
<name>A0ABQ5I018_9ASTR</name>
<feature type="compositionally biased region" description="Basic and acidic residues" evidence="1">
    <location>
        <begin position="162"/>
        <end position="175"/>
    </location>
</feature>
<reference evidence="2" key="2">
    <citation type="submission" date="2022-01" db="EMBL/GenBank/DDBJ databases">
        <authorList>
            <person name="Yamashiro T."/>
            <person name="Shiraishi A."/>
            <person name="Satake H."/>
            <person name="Nakayama K."/>
        </authorList>
    </citation>
    <scope>NUCLEOTIDE SEQUENCE</scope>
</reference>
<evidence type="ECO:0000313" key="2">
    <source>
        <dbReference type="EMBL" id="GJT93471.1"/>
    </source>
</evidence>
<feature type="region of interest" description="Disordered" evidence="1">
    <location>
        <begin position="1"/>
        <end position="23"/>
    </location>
</feature>
<reference evidence="2" key="1">
    <citation type="journal article" date="2022" name="Int. J. Mol. Sci.">
        <title>Draft Genome of Tanacetum Coccineum: Genomic Comparison of Closely Related Tanacetum-Family Plants.</title>
        <authorList>
            <person name="Yamashiro T."/>
            <person name="Shiraishi A."/>
            <person name="Nakayama K."/>
            <person name="Satake H."/>
        </authorList>
    </citation>
    <scope>NUCLEOTIDE SEQUENCE</scope>
</reference>
<feature type="region of interest" description="Disordered" evidence="1">
    <location>
        <begin position="133"/>
        <end position="212"/>
    </location>
</feature>
<dbReference type="EMBL" id="BQNB010020206">
    <property type="protein sequence ID" value="GJT93471.1"/>
    <property type="molecule type" value="Genomic_DNA"/>
</dbReference>
<feature type="compositionally biased region" description="Polar residues" evidence="1">
    <location>
        <begin position="176"/>
        <end position="192"/>
    </location>
</feature>
<dbReference type="Proteomes" id="UP001151760">
    <property type="component" value="Unassembled WGS sequence"/>
</dbReference>
<proteinExistence type="predicted"/>
<comment type="caution">
    <text evidence="2">The sequence shown here is derived from an EMBL/GenBank/DDBJ whole genome shotgun (WGS) entry which is preliminary data.</text>
</comment>
<keyword evidence="3" id="KW-1185">Reference proteome</keyword>
<gene>
    <name evidence="2" type="ORF">Tco_1082316</name>
</gene>
<evidence type="ECO:0000313" key="3">
    <source>
        <dbReference type="Proteomes" id="UP001151760"/>
    </source>
</evidence>
<feature type="compositionally biased region" description="Basic and acidic residues" evidence="1">
    <location>
        <begin position="133"/>
        <end position="145"/>
    </location>
</feature>
<evidence type="ECO:0000256" key="1">
    <source>
        <dbReference type="SAM" id="MobiDB-lite"/>
    </source>
</evidence>
<feature type="non-terminal residue" evidence="2">
    <location>
        <position position="1"/>
    </location>
</feature>